<gene>
    <name evidence="2" type="ORF">BA70_02600</name>
</gene>
<accession>A0A081LB10</accession>
<keyword evidence="2" id="KW-0449">Lipoprotein</keyword>
<organism evidence="2 3">
    <name type="scientific">Bacillus zhangzhouensis</name>
    <dbReference type="NCBI Taxonomy" id="1178540"/>
    <lineage>
        <taxon>Bacteria</taxon>
        <taxon>Bacillati</taxon>
        <taxon>Bacillota</taxon>
        <taxon>Bacilli</taxon>
        <taxon>Bacillales</taxon>
        <taxon>Bacillaceae</taxon>
        <taxon>Bacillus</taxon>
    </lineage>
</organism>
<dbReference type="eggNOG" id="ENOG5032EAJ">
    <property type="taxonomic scope" value="Bacteria"/>
</dbReference>
<dbReference type="PROSITE" id="PS51257">
    <property type="entry name" value="PROKAR_LIPOPROTEIN"/>
    <property type="match status" value="1"/>
</dbReference>
<evidence type="ECO:0000313" key="2">
    <source>
        <dbReference type="EMBL" id="KEP26436.1"/>
    </source>
</evidence>
<dbReference type="OrthoDB" id="2935119at2"/>
<comment type="caution">
    <text evidence="2">The sequence shown here is derived from an EMBL/GenBank/DDBJ whole genome shotgun (WGS) entry which is preliminary data.</text>
</comment>
<dbReference type="AlphaFoldDB" id="A0A081LB10"/>
<keyword evidence="3" id="KW-1185">Reference proteome</keyword>
<keyword evidence="1" id="KW-0732">Signal</keyword>
<feature type="signal peptide" evidence="1">
    <location>
        <begin position="1"/>
        <end position="21"/>
    </location>
</feature>
<sequence length="218" mass="24205">MIKKWSILLFTVFLLAGCGMKAEETTTTVKTVSKKETEPVSKNQVTIEKMKLTKKEEGLLDATTTNEMVALTLKGLTKKNKSITFIGSHYKNGRLVDEEASSATFTLHQDGTDQTMNMLFQLNHQKDIYESQFSIWSDKKNDGMTKATSSFPFKVGDYVFSAQSESVKVASGEKALIAYTAAMGKDGNSPMLGAIEKNPEKALKNMSHAYLFFVQLDK</sequence>
<proteinExistence type="predicted"/>
<dbReference type="EMBL" id="JOTP01000010">
    <property type="protein sequence ID" value="KEP26436.1"/>
    <property type="molecule type" value="Genomic_DNA"/>
</dbReference>
<reference evidence="2 3" key="1">
    <citation type="submission" date="2012-09" db="EMBL/GenBank/DDBJ databases">
        <title>Genome Sequence of Bacillus sp. DW5-4.</title>
        <authorList>
            <person name="Lai Q."/>
            <person name="Liu Y."/>
            <person name="Shao Z."/>
        </authorList>
    </citation>
    <scope>NUCLEOTIDE SEQUENCE [LARGE SCALE GENOMIC DNA]</scope>
    <source>
        <strain evidence="2 3">DW5-4</strain>
    </source>
</reference>
<evidence type="ECO:0000256" key="1">
    <source>
        <dbReference type="SAM" id="SignalP"/>
    </source>
</evidence>
<protein>
    <submittedName>
        <fullName evidence="2">Lipoprotein</fullName>
    </submittedName>
</protein>
<name>A0A081LB10_9BACI</name>
<dbReference type="Proteomes" id="UP000028091">
    <property type="component" value="Unassembled WGS sequence"/>
</dbReference>
<evidence type="ECO:0000313" key="3">
    <source>
        <dbReference type="Proteomes" id="UP000028091"/>
    </source>
</evidence>
<dbReference type="RefSeq" id="WP_034321694.1">
    <property type="nucleotide sequence ID" value="NZ_JOTP01000010.1"/>
</dbReference>
<feature type="chain" id="PRO_5038389723" evidence="1">
    <location>
        <begin position="22"/>
        <end position="218"/>
    </location>
</feature>